<dbReference type="EMBL" id="WHPF01000018">
    <property type="protein sequence ID" value="NNV57738.1"/>
    <property type="molecule type" value="Genomic_DNA"/>
</dbReference>
<evidence type="ECO:0000256" key="1">
    <source>
        <dbReference type="ARBA" id="ARBA00022517"/>
    </source>
</evidence>
<accession>A0A8J8JV53</accession>
<organism evidence="3 4">
    <name type="scientific">Limnovirga soli</name>
    <dbReference type="NCBI Taxonomy" id="2656915"/>
    <lineage>
        <taxon>Bacteria</taxon>
        <taxon>Pseudomonadati</taxon>
        <taxon>Bacteroidota</taxon>
        <taxon>Chitinophagia</taxon>
        <taxon>Chitinophagales</taxon>
        <taxon>Chitinophagaceae</taxon>
        <taxon>Limnovirga</taxon>
    </lineage>
</organism>
<evidence type="ECO:0000313" key="3">
    <source>
        <dbReference type="EMBL" id="NNV57738.1"/>
    </source>
</evidence>
<gene>
    <name evidence="2 3" type="primary">rbfA</name>
    <name evidence="3" type="ORF">GD597_19875</name>
</gene>
<comment type="subcellular location">
    <subcellularLocation>
        <location evidence="2">Cytoplasm</location>
    </subcellularLocation>
</comment>
<dbReference type="PANTHER" id="PTHR33515">
    <property type="entry name" value="RIBOSOME-BINDING FACTOR A, CHLOROPLASTIC-RELATED"/>
    <property type="match status" value="1"/>
</dbReference>
<dbReference type="HAMAP" id="MF_00003">
    <property type="entry name" value="RbfA"/>
    <property type="match status" value="1"/>
</dbReference>
<dbReference type="RefSeq" id="WP_171609685.1">
    <property type="nucleotide sequence ID" value="NZ_WHPF01000018.1"/>
</dbReference>
<dbReference type="InterPro" id="IPR015946">
    <property type="entry name" value="KH_dom-like_a/b"/>
</dbReference>
<comment type="subunit">
    <text evidence="2">Monomer. Binds 30S ribosomal subunits, but not 50S ribosomal subunits or 70S ribosomes.</text>
</comment>
<keyword evidence="2" id="KW-0963">Cytoplasm</keyword>
<comment type="similarity">
    <text evidence="2">Belongs to the RbfA family.</text>
</comment>
<evidence type="ECO:0000256" key="2">
    <source>
        <dbReference type="HAMAP-Rule" id="MF_00003"/>
    </source>
</evidence>
<dbReference type="GO" id="GO:0030490">
    <property type="term" value="P:maturation of SSU-rRNA"/>
    <property type="evidence" value="ECO:0007669"/>
    <property type="project" value="UniProtKB-UniRule"/>
</dbReference>
<dbReference type="NCBIfam" id="TIGR00082">
    <property type="entry name" value="rbfA"/>
    <property type="match status" value="1"/>
</dbReference>
<comment type="caution">
    <text evidence="3">The sequence shown here is derived from an EMBL/GenBank/DDBJ whole genome shotgun (WGS) entry which is preliminary data.</text>
</comment>
<dbReference type="Pfam" id="PF02033">
    <property type="entry name" value="RBFA"/>
    <property type="match status" value="1"/>
</dbReference>
<proteinExistence type="inferred from homology"/>
<evidence type="ECO:0000313" key="4">
    <source>
        <dbReference type="Proteomes" id="UP000598971"/>
    </source>
</evidence>
<dbReference type="Proteomes" id="UP000598971">
    <property type="component" value="Unassembled WGS sequence"/>
</dbReference>
<dbReference type="InterPro" id="IPR023799">
    <property type="entry name" value="RbfA_dom_sf"/>
</dbReference>
<sequence length="123" mass="14180">MTEGKRQKQVASVIQEQMNDIFRRLSLNMINGGMVSISNVKITPDLLEARIYLSFFKVDDIDAAMKKIDGKSWEIKRELADRVKNQLRRIPVLTFYLDDTLDHVFKMEALFEQIKSGKTPGTT</sequence>
<name>A0A8J8JV53_9BACT</name>
<dbReference type="Gene3D" id="3.30.300.20">
    <property type="match status" value="1"/>
</dbReference>
<keyword evidence="1 2" id="KW-0690">Ribosome biogenesis</keyword>
<dbReference type="PANTHER" id="PTHR33515:SF1">
    <property type="entry name" value="RIBOSOME-BINDING FACTOR A, CHLOROPLASTIC-RELATED"/>
    <property type="match status" value="1"/>
</dbReference>
<reference evidence="3" key="1">
    <citation type="submission" date="2019-10" db="EMBL/GenBank/DDBJ databases">
        <title>Draft genome sequence of Panacibacter sp. KCS-6.</title>
        <authorList>
            <person name="Yim K.J."/>
        </authorList>
    </citation>
    <scope>NUCLEOTIDE SEQUENCE</scope>
    <source>
        <strain evidence="3">KCS-6</strain>
    </source>
</reference>
<keyword evidence="4" id="KW-1185">Reference proteome</keyword>
<protein>
    <recommendedName>
        <fullName evidence="2">Ribosome-binding factor A</fullName>
    </recommendedName>
</protein>
<dbReference type="GO" id="GO:0043024">
    <property type="term" value="F:ribosomal small subunit binding"/>
    <property type="evidence" value="ECO:0007669"/>
    <property type="project" value="TreeGrafter"/>
</dbReference>
<dbReference type="GO" id="GO:0005829">
    <property type="term" value="C:cytosol"/>
    <property type="evidence" value="ECO:0007669"/>
    <property type="project" value="TreeGrafter"/>
</dbReference>
<dbReference type="SUPFAM" id="SSF89919">
    <property type="entry name" value="Ribosome-binding factor A, RbfA"/>
    <property type="match status" value="1"/>
</dbReference>
<dbReference type="AlphaFoldDB" id="A0A8J8JV53"/>
<comment type="function">
    <text evidence="2">One of several proteins that assist in the late maturation steps of the functional core of the 30S ribosomal subunit. Associates with free 30S ribosomal subunits (but not with 30S subunits that are part of 70S ribosomes or polysomes). Required for efficient processing of 16S rRNA. May interact with the 5'-terminal helix region of 16S rRNA.</text>
</comment>
<dbReference type="InterPro" id="IPR000238">
    <property type="entry name" value="RbfA"/>
</dbReference>